<dbReference type="SUPFAM" id="SSF63829">
    <property type="entry name" value="Calcium-dependent phosphotriesterase"/>
    <property type="match status" value="1"/>
</dbReference>
<feature type="binding site" evidence="3">
    <location>
        <position position="228"/>
    </location>
    <ligand>
        <name>substrate</name>
    </ligand>
</feature>
<keyword evidence="3" id="KW-0479">Metal-binding</keyword>
<dbReference type="PRINTS" id="PR01790">
    <property type="entry name" value="SMP30FAMILY"/>
</dbReference>
<evidence type="ECO:0000313" key="5">
    <source>
        <dbReference type="EMBL" id="KFX52180.1"/>
    </source>
</evidence>
<dbReference type="Gene3D" id="2.120.10.30">
    <property type="entry name" value="TolB, C-terminal domain"/>
    <property type="match status" value="1"/>
</dbReference>
<comment type="similarity">
    <text evidence="1">Belongs to the SMP-30/CGR1 family.</text>
</comment>
<feature type="binding site" evidence="3">
    <location>
        <position position="135"/>
    </location>
    <ligand>
        <name>a divalent metal cation</name>
        <dbReference type="ChEBI" id="CHEBI:60240"/>
    </ligand>
</feature>
<dbReference type="PANTHER" id="PTHR10907:SF47">
    <property type="entry name" value="REGUCALCIN"/>
    <property type="match status" value="1"/>
</dbReference>
<feature type="active site" description="Proton donor/acceptor" evidence="2">
    <location>
        <position position="329"/>
    </location>
</feature>
<dbReference type="InterPro" id="IPR013658">
    <property type="entry name" value="SGL"/>
</dbReference>
<dbReference type="InterPro" id="IPR011042">
    <property type="entry name" value="6-blade_b-propeller_TolB-like"/>
</dbReference>
<feature type="binding site" evidence="3">
    <location>
        <position position="230"/>
    </location>
    <ligand>
        <name>substrate</name>
    </ligand>
</feature>
<reference evidence="5" key="1">
    <citation type="journal article" date="2014" name="PLoS Genet.">
        <title>Signature Gene Expression Reveals Novel Clues to the Molecular Mechanisms of Dimorphic Transition in Penicillium marneffei.</title>
        <authorList>
            <person name="Yang E."/>
            <person name="Wang G."/>
            <person name="Cai J."/>
            <person name="Woo P.C."/>
            <person name="Lau S.K."/>
            <person name="Yuen K.-Y."/>
            <person name="Chow W.-N."/>
            <person name="Lin X."/>
        </authorList>
    </citation>
    <scope>NUCLEOTIDE SEQUENCE [LARGE SCALE GENOMIC DNA]</scope>
    <source>
        <strain evidence="5">PM1</strain>
    </source>
</reference>
<dbReference type="AlphaFoldDB" id="A0A093VJ20"/>
<sequence>MIAYFGSWRRQHIHIIGPPGCFRNWGSLGPEWISSSFRQSVEFPSAQVNNDNVDRIEQFCVHITATQFMVPPHSGIFTGFSVLEILFYLEVFKLLQTLYRHAQWLKWPATPGASADLQRWTVTEPYLDIRGGLLEGPFYTAERNELRFVDLDYEKVYFLDLAKGPSSMRVLHTESPIGVTADMIDDTGNNTQIVVAAKHGFATMDYQSGALTYIHRTHISEEQAYRMRFNDGAVDNQGRFWAGSSIDHKYVQGKHAGTLYRLDSDMSLHEMVHQITTPNGMGWNSADDTMYITDSPHGKIYAYEFDARTGSISNKRDFLTLEANYGEPDGFAMDVEGNLWVAVWRGSRIIRVNPKGEITGEILFPTRFVTCPEFVGSELIVMTAMEQEPYKYPESARCGGKVYKVDVGVRGKPRNAFRRRS</sequence>
<evidence type="ECO:0000256" key="3">
    <source>
        <dbReference type="PIRSR" id="PIRSR605511-2"/>
    </source>
</evidence>
<keyword evidence="3" id="KW-0862">Zinc</keyword>
<evidence type="ECO:0000256" key="1">
    <source>
        <dbReference type="ARBA" id="ARBA00008853"/>
    </source>
</evidence>
<evidence type="ECO:0000259" key="4">
    <source>
        <dbReference type="Pfam" id="PF08450"/>
    </source>
</evidence>
<gene>
    <name evidence="5" type="ORF">GQ26_0031190</name>
</gene>
<dbReference type="PANTHER" id="PTHR10907">
    <property type="entry name" value="REGUCALCIN"/>
    <property type="match status" value="1"/>
</dbReference>
<name>A0A093VJ20_TALMA</name>
<dbReference type="InterPro" id="IPR005511">
    <property type="entry name" value="SMP-30"/>
</dbReference>
<protein>
    <submittedName>
        <fullName evidence="5">Regucalcin</fullName>
    </submittedName>
</protein>
<feature type="binding site" evidence="3">
    <location>
        <position position="279"/>
    </location>
    <ligand>
        <name>a divalent metal cation</name>
        <dbReference type="ChEBI" id="CHEBI:60240"/>
    </ligand>
</feature>
<dbReference type="EMBL" id="JPOX01000003">
    <property type="protein sequence ID" value="KFX52180.1"/>
    <property type="molecule type" value="Genomic_DNA"/>
</dbReference>
<evidence type="ECO:0000256" key="2">
    <source>
        <dbReference type="PIRSR" id="PIRSR605511-1"/>
    </source>
</evidence>
<proteinExistence type="inferred from homology"/>
<dbReference type="GO" id="GO:0005509">
    <property type="term" value="F:calcium ion binding"/>
    <property type="evidence" value="ECO:0007669"/>
    <property type="project" value="TreeGrafter"/>
</dbReference>
<dbReference type="HOGENOM" id="CLU_036110_3_0_1"/>
<accession>A0A093VJ20</accession>
<dbReference type="GO" id="GO:0004341">
    <property type="term" value="F:gluconolactonase activity"/>
    <property type="evidence" value="ECO:0007669"/>
    <property type="project" value="TreeGrafter"/>
</dbReference>
<feature type="binding site" evidence="3">
    <location>
        <position position="329"/>
    </location>
    <ligand>
        <name>a divalent metal cation</name>
        <dbReference type="ChEBI" id="CHEBI:60240"/>
    </ligand>
</feature>
<organism evidence="5">
    <name type="scientific">Talaromyces marneffei PM1</name>
    <dbReference type="NCBI Taxonomy" id="1077442"/>
    <lineage>
        <taxon>Eukaryota</taxon>
        <taxon>Fungi</taxon>
        <taxon>Dikarya</taxon>
        <taxon>Ascomycota</taxon>
        <taxon>Pezizomycotina</taxon>
        <taxon>Eurotiomycetes</taxon>
        <taxon>Eurotiomycetidae</taxon>
        <taxon>Eurotiales</taxon>
        <taxon>Trichocomaceae</taxon>
        <taxon>Talaromyces</taxon>
        <taxon>Talaromyces sect. Talaromyces</taxon>
    </lineage>
</organism>
<comment type="cofactor">
    <cofactor evidence="3">
        <name>Zn(2+)</name>
        <dbReference type="ChEBI" id="CHEBI:29105"/>
    </cofactor>
    <text evidence="3">Binds 1 divalent metal cation per subunit.</text>
</comment>
<comment type="caution">
    <text evidence="5">The sequence shown here is derived from an EMBL/GenBank/DDBJ whole genome shotgun (WGS) entry which is preliminary data.</text>
</comment>
<feature type="domain" description="SMP-30/Gluconolactonase/LRE-like region" evidence="4">
    <location>
        <begin position="135"/>
        <end position="379"/>
    </location>
</feature>
<dbReference type="Pfam" id="PF08450">
    <property type="entry name" value="SGL"/>
    <property type="match status" value="1"/>
</dbReference>
<dbReference type="eggNOG" id="KOG4499">
    <property type="taxonomic scope" value="Eukaryota"/>
</dbReference>